<feature type="signal peptide" evidence="1">
    <location>
        <begin position="1"/>
        <end position="21"/>
    </location>
</feature>
<protein>
    <recommendedName>
        <fullName evidence="4">Integral membrane protein</fullName>
    </recommendedName>
</protein>
<dbReference type="PANTHER" id="PTHR12459">
    <property type="entry name" value="TRANSMEMBRANE PROTEIN 135-RELATED"/>
    <property type="match status" value="1"/>
</dbReference>
<organism evidence="2 3">
    <name type="scientific">Elaphomyces granulatus</name>
    <dbReference type="NCBI Taxonomy" id="519963"/>
    <lineage>
        <taxon>Eukaryota</taxon>
        <taxon>Fungi</taxon>
        <taxon>Dikarya</taxon>
        <taxon>Ascomycota</taxon>
        <taxon>Pezizomycotina</taxon>
        <taxon>Eurotiomycetes</taxon>
        <taxon>Eurotiomycetidae</taxon>
        <taxon>Eurotiales</taxon>
        <taxon>Elaphomycetaceae</taxon>
        <taxon>Elaphomyces</taxon>
    </lineage>
</organism>
<evidence type="ECO:0008006" key="4">
    <source>
        <dbReference type="Google" id="ProtNLM"/>
    </source>
</evidence>
<keyword evidence="1" id="KW-0732">Signal</keyword>
<sequence>MCKFTLFFTLEKFILRVYVLGHITSTAPRLFSCLRLLAKKDISYRDKAIALIRALGAALAVDGFPTFCAAVIGGSTVLPMLFSRVCTSTCTRARSGYILNRVRLVRFFSAFLSAWLSFLLLNRKRDSSRNFNRTPNSHPVRQGQQIVLLDTEDKHKLDERRTPQLAGRTLDLTLFAVTRAADVIACIAWSCWRHRRQGRSRWTSVETLVPWLADVGVFAGSAAVVMWTWFYIPDRLPRSYEKWIKEVAKVDTRLIEALRRARRGDFVYGKDTGQAELLGSMCEDYNWPIEWGNPLKTIPIPCEMVHMGTGPSCEWHAVSRFLQTFKCACATYLPLQLLLRTWTKHPRAALVRATKDATRSSFFLALFVSTFYYSVCLARTRLGPKLFNMKTVTPMMWDSGLCITAGCLACGWSIFAESAHRRQEIALFVAPRAVATTLPRRYAKQYQYREQTAFALSTAIILTTIQEKPEIVRGFFGKIIHRLLAP</sequence>
<evidence type="ECO:0000256" key="1">
    <source>
        <dbReference type="SAM" id="SignalP"/>
    </source>
</evidence>
<dbReference type="Proteomes" id="UP000243515">
    <property type="component" value="Unassembled WGS sequence"/>
</dbReference>
<name>A0A232LZW9_9EURO</name>
<dbReference type="EMBL" id="NPHW01003376">
    <property type="protein sequence ID" value="OXV09715.1"/>
    <property type="molecule type" value="Genomic_DNA"/>
</dbReference>
<dbReference type="InterPro" id="IPR026749">
    <property type="entry name" value="Tmem135"/>
</dbReference>
<feature type="chain" id="PRO_5012375841" description="Integral membrane protein" evidence="1">
    <location>
        <begin position="22"/>
        <end position="486"/>
    </location>
</feature>
<gene>
    <name evidence="2" type="ORF">Egran_02539</name>
</gene>
<dbReference type="PANTHER" id="PTHR12459:SF15">
    <property type="entry name" value="TRANSMEMBRANE PROTEIN 135"/>
    <property type="match status" value="1"/>
</dbReference>
<proteinExistence type="predicted"/>
<comment type="caution">
    <text evidence="2">The sequence shown here is derived from an EMBL/GenBank/DDBJ whole genome shotgun (WGS) entry which is preliminary data.</text>
</comment>
<evidence type="ECO:0000313" key="2">
    <source>
        <dbReference type="EMBL" id="OXV09715.1"/>
    </source>
</evidence>
<evidence type="ECO:0000313" key="3">
    <source>
        <dbReference type="Proteomes" id="UP000243515"/>
    </source>
</evidence>
<keyword evidence="3" id="KW-1185">Reference proteome</keyword>
<reference evidence="2 3" key="1">
    <citation type="journal article" date="2015" name="Environ. Microbiol.">
        <title>Metagenome sequence of Elaphomyces granulatus from sporocarp tissue reveals Ascomycota ectomycorrhizal fingerprints of genome expansion and a Proteobacteria-rich microbiome.</title>
        <authorList>
            <person name="Quandt C.A."/>
            <person name="Kohler A."/>
            <person name="Hesse C.N."/>
            <person name="Sharpton T.J."/>
            <person name="Martin F."/>
            <person name="Spatafora J.W."/>
        </authorList>
    </citation>
    <scope>NUCLEOTIDE SEQUENCE [LARGE SCALE GENOMIC DNA]</scope>
    <source>
        <strain evidence="2 3">OSC145934</strain>
    </source>
</reference>
<dbReference type="AlphaFoldDB" id="A0A232LZW9"/>
<dbReference type="OrthoDB" id="4021778at2759"/>
<accession>A0A232LZW9</accession>